<dbReference type="Pfam" id="PF06884">
    <property type="entry name" value="DUF1264"/>
    <property type="match status" value="1"/>
</dbReference>
<evidence type="ECO:0000313" key="3">
    <source>
        <dbReference type="Proteomes" id="UP000799441"/>
    </source>
</evidence>
<comment type="similarity">
    <text evidence="1">Belongs to the OBAP family.</text>
</comment>
<dbReference type="EMBL" id="MU003771">
    <property type="protein sequence ID" value="KAF2724585.1"/>
    <property type="molecule type" value="Genomic_DNA"/>
</dbReference>
<dbReference type="InterPro" id="IPR010686">
    <property type="entry name" value="OBAP-like"/>
</dbReference>
<keyword evidence="3" id="KW-1185">Reference proteome</keyword>
<evidence type="ECO:0000313" key="2">
    <source>
        <dbReference type="EMBL" id="KAF2724585.1"/>
    </source>
</evidence>
<comment type="caution">
    <text evidence="2">The sequence shown here is derived from an EMBL/GenBank/DDBJ whole genome shotgun (WGS) entry which is preliminary data.</text>
</comment>
<protein>
    <submittedName>
        <fullName evidence="2">DUF1264-domain-containing protein</fullName>
    </submittedName>
</protein>
<proteinExistence type="inferred from homology"/>
<accession>A0A9P4QEX1</accession>
<dbReference type="AlphaFoldDB" id="A0A9P4QEX1"/>
<sequence>MTKPDFKPFHSIHEFLTAVHIYADEASKGQTRYVEATHFCAHVKKDLRQCLIYDSADEAAKLIGIEYMVPKEVYETFSSEEQKLWHSHEYEVKSGMLAMPKPEGYSDEDWEAAELEAMKEVVNLYGKTWHTWQVDAGHQYPLGPAVLMGSATSDDQIKLGEALANRDKQFGIDYKKKAEARKDIQSPTIHPNANSWWRH</sequence>
<reference evidence="2" key="1">
    <citation type="journal article" date="2020" name="Stud. Mycol.">
        <title>101 Dothideomycetes genomes: a test case for predicting lifestyles and emergence of pathogens.</title>
        <authorList>
            <person name="Haridas S."/>
            <person name="Albert R."/>
            <person name="Binder M."/>
            <person name="Bloem J."/>
            <person name="Labutti K."/>
            <person name="Salamov A."/>
            <person name="Andreopoulos B."/>
            <person name="Baker S."/>
            <person name="Barry K."/>
            <person name="Bills G."/>
            <person name="Bluhm B."/>
            <person name="Cannon C."/>
            <person name="Castanera R."/>
            <person name="Culley D."/>
            <person name="Daum C."/>
            <person name="Ezra D."/>
            <person name="Gonzalez J."/>
            <person name="Henrissat B."/>
            <person name="Kuo A."/>
            <person name="Liang C."/>
            <person name="Lipzen A."/>
            <person name="Lutzoni F."/>
            <person name="Magnuson J."/>
            <person name="Mondo S."/>
            <person name="Nolan M."/>
            <person name="Ohm R."/>
            <person name="Pangilinan J."/>
            <person name="Park H.-J."/>
            <person name="Ramirez L."/>
            <person name="Alfaro M."/>
            <person name="Sun H."/>
            <person name="Tritt A."/>
            <person name="Yoshinaga Y."/>
            <person name="Zwiers L.-H."/>
            <person name="Turgeon B."/>
            <person name="Goodwin S."/>
            <person name="Spatafora J."/>
            <person name="Crous P."/>
            <person name="Grigoriev I."/>
        </authorList>
    </citation>
    <scope>NUCLEOTIDE SEQUENCE</scope>
    <source>
        <strain evidence="2">CBS 116435</strain>
    </source>
</reference>
<evidence type="ECO:0000256" key="1">
    <source>
        <dbReference type="ARBA" id="ARBA00009740"/>
    </source>
</evidence>
<organism evidence="2 3">
    <name type="scientific">Polychaeton citri CBS 116435</name>
    <dbReference type="NCBI Taxonomy" id="1314669"/>
    <lineage>
        <taxon>Eukaryota</taxon>
        <taxon>Fungi</taxon>
        <taxon>Dikarya</taxon>
        <taxon>Ascomycota</taxon>
        <taxon>Pezizomycotina</taxon>
        <taxon>Dothideomycetes</taxon>
        <taxon>Dothideomycetidae</taxon>
        <taxon>Capnodiales</taxon>
        <taxon>Capnodiaceae</taxon>
        <taxon>Polychaeton</taxon>
    </lineage>
</organism>
<name>A0A9P4QEX1_9PEZI</name>
<dbReference type="PANTHER" id="PTHR31360:SF0">
    <property type="entry name" value="OIL BODY-ASSOCIATED PROTEIN 1B"/>
    <property type="match status" value="1"/>
</dbReference>
<dbReference type="Proteomes" id="UP000799441">
    <property type="component" value="Unassembled WGS sequence"/>
</dbReference>
<gene>
    <name evidence="2" type="ORF">K431DRAFT_147060</name>
</gene>
<dbReference type="PANTHER" id="PTHR31360">
    <property type="match status" value="1"/>
</dbReference>
<dbReference type="OrthoDB" id="1901244at2759"/>